<evidence type="ECO:0000313" key="2">
    <source>
        <dbReference type="EMBL" id="VWB53835.1"/>
    </source>
</evidence>
<dbReference type="PANTHER" id="PTHR39456">
    <property type="entry name" value="METAL-DEPENDENT HYDROLASE"/>
    <property type="match status" value="1"/>
</dbReference>
<protein>
    <submittedName>
        <fullName evidence="2">Metal-dependent hydrolase</fullName>
    </submittedName>
</protein>
<gene>
    <name evidence="2" type="ORF">BPA30113_02343</name>
</gene>
<keyword evidence="1" id="KW-0812">Transmembrane</keyword>
<dbReference type="InterPro" id="IPR016516">
    <property type="entry name" value="UCP07580"/>
</dbReference>
<keyword evidence="3" id="KW-1185">Reference proteome</keyword>
<keyword evidence="1" id="KW-1133">Transmembrane helix</keyword>
<organism evidence="2 3">
    <name type="scientific">Burkholderia paludis</name>
    <dbReference type="NCBI Taxonomy" id="1506587"/>
    <lineage>
        <taxon>Bacteria</taxon>
        <taxon>Pseudomonadati</taxon>
        <taxon>Pseudomonadota</taxon>
        <taxon>Betaproteobacteria</taxon>
        <taxon>Burkholderiales</taxon>
        <taxon>Burkholderiaceae</taxon>
        <taxon>Burkholderia</taxon>
        <taxon>Burkholderia cepacia complex</taxon>
    </lineage>
</organism>
<dbReference type="PIRSF" id="PIRSF007580">
    <property type="entry name" value="UCP07580"/>
    <property type="match status" value="1"/>
</dbReference>
<feature type="transmembrane region" description="Helical" evidence="1">
    <location>
        <begin position="196"/>
        <end position="217"/>
    </location>
</feature>
<reference evidence="2 3" key="1">
    <citation type="submission" date="2019-09" db="EMBL/GenBank/DDBJ databases">
        <authorList>
            <person name="Depoorter E."/>
        </authorList>
    </citation>
    <scope>NUCLEOTIDE SEQUENCE [LARGE SCALE GENOMIC DNA]</scope>
    <source>
        <strain evidence="2">LMG 30113</strain>
    </source>
</reference>
<proteinExistence type="predicted"/>
<evidence type="ECO:0000256" key="1">
    <source>
        <dbReference type="SAM" id="Phobius"/>
    </source>
</evidence>
<dbReference type="EMBL" id="CABVQD010000006">
    <property type="protein sequence ID" value="VWB53835.1"/>
    <property type="molecule type" value="Genomic_DNA"/>
</dbReference>
<dbReference type="Proteomes" id="UP000494330">
    <property type="component" value="Unassembled WGS sequence"/>
</dbReference>
<dbReference type="GO" id="GO:0016787">
    <property type="term" value="F:hydrolase activity"/>
    <property type="evidence" value="ECO:0007669"/>
    <property type="project" value="UniProtKB-KW"/>
</dbReference>
<feature type="transmembrane region" description="Helical" evidence="1">
    <location>
        <begin position="237"/>
        <end position="258"/>
    </location>
</feature>
<dbReference type="Pfam" id="PF10118">
    <property type="entry name" value="Metal_hydrol"/>
    <property type="match status" value="1"/>
</dbReference>
<keyword evidence="1" id="KW-0472">Membrane</keyword>
<sequence>MRPFRRTAPDADAASRMPTRDVHFAIDNRIPRFWYRGACHVTRFFDAFSVMFPLGERFFIESVRPFRDRVGGDASLAAEVDAFVRQEASHIRVHRLYNARLASQRVPVDALEALLDARQRNAARQVSPVTRLALTACLEHYTTILAHRLLSDPAILEGADPTMAAVWRWHAIEETEHKAVAFDVFAAAMPNAARRYVVRCGAMLGISVYFVIDLIHFVHRLVAVDGQTRNLRGWLQLLRWLFVAPGIFTRVMPMWLFWFSPRFHPDRIDSDAALRAARAALEPYLAAAEPEPEPESPA</sequence>
<name>A0A6P2KEL0_9BURK</name>
<keyword evidence="2" id="KW-0378">Hydrolase</keyword>
<dbReference type="RefSeq" id="WP_034198753.1">
    <property type="nucleotide sequence ID" value="NZ_CABVQD010000006.1"/>
</dbReference>
<dbReference type="PANTHER" id="PTHR39456:SF1">
    <property type="entry name" value="METAL-DEPENDENT HYDROLASE"/>
    <property type="match status" value="1"/>
</dbReference>
<evidence type="ECO:0000313" key="3">
    <source>
        <dbReference type="Proteomes" id="UP000494330"/>
    </source>
</evidence>
<accession>A0A6P2KEL0</accession>
<dbReference type="AlphaFoldDB" id="A0A6P2KEL0"/>